<proteinExistence type="predicted"/>
<accession>A0A5X8MRS8</accession>
<protein>
    <submittedName>
        <fullName evidence="1">Uncharacterized protein</fullName>
    </submittedName>
</protein>
<dbReference type="AlphaFoldDB" id="A0A5X8MRS8"/>
<name>A0A5X8MRS8_SALET</name>
<gene>
    <name evidence="1" type="ORF">EUV16_19480</name>
</gene>
<sequence>MMKPCSTNILPTTETAQSDALINCRGGCGFVGDKSQLHYELSGRGAYRREEFYCDKCHEKRHALKKLMAAKANYRNPGRQHGK</sequence>
<dbReference type="EMBL" id="AAHWHN010000021">
    <property type="protein sequence ID" value="ECB0428845.1"/>
    <property type="molecule type" value="Genomic_DNA"/>
</dbReference>
<reference evidence="1" key="1">
    <citation type="submission" date="2019-01" db="EMBL/GenBank/DDBJ databases">
        <authorList>
            <person name="Ashton P.M."/>
            <person name="Dallman T."/>
            <person name="Nair S."/>
            <person name="De Pinna E."/>
            <person name="Peters T."/>
            <person name="Grant K."/>
        </authorList>
    </citation>
    <scope>NUCLEOTIDE SEQUENCE</scope>
    <source>
        <strain evidence="1">559803</strain>
    </source>
</reference>
<comment type="caution">
    <text evidence="1">The sequence shown here is derived from an EMBL/GenBank/DDBJ whole genome shotgun (WGS) entry which is preliminary data.</text>
</comment>
<evidence type="ECO:0000313" key="1">
    <source>
        <dbReference type="EMBL" id="ECB0428845.1"/>
    </source>
</evidence>
<organism evidence="1">
    <name type="scientific">Salmonella enterica subsp. enterica serovar Agbeni</name>
    <dbReference type="NCBI Taxonomy" id="1967642"/>
    <lineage>
        <taxon>Bacteria</taxon>
        <taxon>Pseudomonadati</taxon>
        <taxon>Pseudomonadota</taxon>
        <taxon>Gammaproteobacteria</taxon>
        <taxon>Enterobacterales</taxon>
        <taxon>Enterobacteriaceae</taxon>
        <taxon>Salmonella</taxon>
    </lineage>
</organism>